<dbReference type="Pfam" id="PF04548">
    <property type="entry name" value="AIG1"/>
    <property type="match status" value="1"/>
</dbReference>
<dbReference type="Proteomes" id="UP000694701">
    <property type="component" value="Unplaced"/>
</dbReference>
<evidence type="ECO:0000313" key="7">
    <source>
        <dbReference type="Proteomes" id="UP000694701"/>
    </source>
</evidence>
<feature type="region of interest" description="Disordered" evidence="4">
    <location>
        <begin position="1"/>
        <end position="27"/>
    </location>
</feature>
<dbReference type="SUPFAM" id="SSF52540">
    <property type="entry name" value="P-loop containing nucleoside triphosphate hydrolases"/>
    <property type="match status" value="1"/>
</dbReference>
<evidence type="ECO:0000256" key="1">
    <source>
        <dbReference type="ARBA" id="ARBA00008535"/>
    </source>
</evidence>
<dbReference type="CDD" id="cd01852">
    <property type="entry name" value="AIG1"/>
    <property type="match status" value="1"/>
</dbReference>
<proteinExistence type="inferred from homology"/>
<comment type="similarity">
    <text evidence="1">Belongs to the TRAFAC class TrmE-Era-EngA-EngB-Septin-like GTPase superfamily. AIG1/Toc34/Toc159-like paraseptin GTPase family. IAN subfamily.</text>
</comment>
<evidence type="ECO:0000259" key="5">
    <source>
        <dbReference type="PROSITE" id="PS51720"/>
    </source>
</evidence>
<organism evidence="6 7">
    <name type="scientific">Cyprinus carpio</name>
    <name type="common">Common carp</name>
    <dbReference type="NCBI Taxonomy" id="7962"/>
    <lineage>
        <taxon>Eukaryota</taxon>
        <taxon>Metazoa</taxon>
        <taxon>Chordata</taxon>
        <taxon>Craniata</taxon>
        <taxon>Vertebrata</taxon>
        <taxon>Euteleostomi</taxon>
        <taxon>Actinopterygii</taxon>
        <taxon>Neopterygii</taxon>
        <taxon>Teleostei</taxon>
        <taxon>Ostariophysi</taxon>
        <taxon>Cypriniformes</taxon>
        <taxon>Cyprinidae</taxon>
        <taxon>Cyprininae</taxon>
        <taxon>Cyprinus</taxon>
    </lineage>
</organism>
<dbReference type="Gene3D" id="3.40.50.300">
    <property type="entry name" value="P-loop containing nucleotide triphosphate hydrolases"/>
    <property type="match status" value="1"/>
</dbReference>
<feature type="region of interest" description="Disordered" evidence="4">
    <location>
        <begin position="380"/>
        <end position="408"/>
    </location>
</feature>
<dbReference type="Ensembl" id="ENSCCRT00020073231.1">
    <property type="protein sequence ID" value="ENSCCRP00020066569.1"/>
    <property type="gene ID" value="ENSCCRG00020031267.1"/>
</dbReference>
<dbReference type="PANTHER" id="PTHR10903:SF170">
    <property type="entry name" value="GTPASE IMAP FAMILY MEMBER 7"/>
    <property type="match status" value="1"/>
</dbReference>
<dbReference type="InterPro" id="IPR045058">
    <property type="entry name" value="GIMA/IAN/Toc"/>
</dbReference>
<feature type="region of interest" description="Disordered" evidence="4">
    <location>
        <begin position="429"/>
        <end position="453"/>
    </location>
</feature>
<evidence type="ECO:0000313" key="6">
    <source>
        <dbReference type="Ensembl" id="ENSCCRP00020066569.1"/>
    </source>
</evidence>
<dbReference type="InterPro" id="IPR027417">
    <property type="entry name" value="P-loop_NTPase"/>
</dbReference>
<keyword evidence="3" id="KW-0342">GTP-binding</keyword>
<dbReference type="GO" id="GO:0005525">
    <property type="term" value="F:GTP binding"/>
    <property type="evidence" value="ECO:0007669"/>
    <property type="project" value="UniProtKB-KW"/>
</dbReference>
<dbReference type="AlphaFoldDB" id="A0A8C2G7U9"/>
<dbReference type="PANTHER" id="PTHR10903">
    <property type="entry name" value="GTPASE, IMAP FAMILY MEMBER-RELATED"/>
    <property type="match status" value="1"/>
</dbReference>
<keyword evidence="2" id="KW-0547">Nucleotide-binding</keyword>
<accession>A0A8C2G7U9</accession>
<dbReference type="InterPro" id="IPR006703">
    <property type="entry name" value="G_AIG1"/>
</dbReference>
<sequence>MKMMMEEERQNHDQLRKRREEEDERRRKIEKETWDEYYEKLKRERERRLREREELQILLFGRTGSGKSSTGNTILRTNGFHSKASSRLVTITCTKVTGEVDGRSVAVIDTPGLFDPSLTEEQVQREIMKCVSLSAPGPHVFIIVLSVGRFTPEEKDTLDMIKMIFGPKAADFCIVLFTGGDYLKTQSIEQYVEKNTELKNLISDCGNRFLAFNNTETQDQTQVTHLFNMIEEMKKSNQGRYFTNEMFEEAAISIKERMKMIEENERKNQAQVEDLKAKYDVQFKSMRTRLEEKKQRTDEEKERLKKKFREQEETLRREFEEKEQSDQKKRQTDDQKRSEEQKQEELNDFRERKEQQIQELKERLEEFQKQLNEAKRLREELESKKKELKDKDNELKSKENKLKDKDNELKSKEYELKGTVDELESKNKELKDKDDKMKRLEKELKNKRSCHVM</sequence>
<evidence type="ECO:0000256" key="4">
    <source>
        <dbReference type="SAM" id="MobiDB-lite"/>
    </source>
</evidence>
<feature type="compositionally biased region" description="Basic and acidic residues" evidence="4">
    <location>
        <begin position="429"/>
        <end position="446"/>
    </location>
</feature>
<evidence type="ECO:0000256" key="2">
    <source>
        <dbReference type="ARBA" id="ARBA00022741"/>
    </source>
</evidence>
<dbReference type="PROSITE" id="PS51720">
    <property type="entry name" value="G_AIG1"/>
    <property type="match status" value="1"/>
</dbReference>
<evidence type="ECO:0000256" key="3">
    <source>
        <dbReference type="ARBA" id="ARBA00023134"/>
    </source>
</evidence>
<dbReference type="FunFam" id="3.40.50.300:FF:000366">
    <property type="entry name" value="GTPase, IMAP family member 2"/>
    <property type="match status" value="1"/>
</dbReference>
<feature type="domain" description="AIG1-type G" evidence="5">
    <location>
        <begin position="52"/>
        <end position="251"/>
    </location>
</feature>
<reference evidence="6" key="1">
    <citation type="submission" date="2025-08" db="UniProtKB">
        <authorList>
            <consortium name="Ensembl"/>
        </authorList>
    </citation>
    <scope>IDENTIFICATION</scope>
</reference>
<protein>
    <recommendedName>
        <fullName evidence="5">AIG1-type G domain-containing protein</fullName>
    </recommendedName>
</protein>
<name>A0A8C2G7U9_CYPCA</name>
<feature type="region of interest" description="Disordered" evidence="4">
    <location>
        <begin position="314"/>
        <end position="354"/>
    </location>
</feature>